<dbReference type="PANTHER" id="PTHR14890:SF1">
    <property type="entry name" value="FANCONI ANEMIA CORE COMPLEX-ASSOCIATED PROTEIN 100"/>
    <property type="match status" value="1"/>
</dbReference>
<accession>A0AAU9WQE5</accession>
<dbReference type="InterPro" id="IPR029251">
    <property type="entry name" value="Faap100"/>
</dbReference>
<dbReference type="GO" id="GO:0005654">
    <property type="term" value="C:nucleoplasm"/>
    <property type="evidence" value="ECO:0007669"/>
    <property type="project" value="TreeGrafter"/>
</dbReference>
<keyword evidence="2" id="KW-1185">Reference proteome</keyword>
<organism evidence="1 2">
    <name type="scientific">Pocillopora meandrina</name>
    <dbReference type="NCBI Taxonomy" id="46732"/>
    <lineage>
        <taxon>Eukaryota</taxon>
        <taxon>Metazoa</taxon>
        <taxon>Cnidaria</taxon>
        <taxon>Anthozoa</taxon>
        <taxon>Hexacorallia</taxon>
        <taxon>Scleractinia</taxon>
        <taxon>Astrocoeniina</taxon>
        <taxon>Pocilloporidae</taxon>
        <taxon>Pocillopora</taxon>
    </lineage>
</organism>
<reference evidence="1 2" key="1">
    <citation type="submission" date="2022-05" db="EMBL/GenBank/DDBJ databases">
        <authorList>
            <consortium name="Genoscope - CEA"/>
            <person name="William W."/>
        </authorList>
    </citation>
    <scope>NUCLEOTIDE SEQUENCE [LARGE SCALE GENOMIC DNA]</scope>
</reference>
<evidence type="ECO:0000313" key="1">
    <source>
        <dbReference type="EMBL" id="CAH3121875.1"/>
    </source>
</evidence>
<dbReference type="Proteomes" id="UP001159428">
    <property type="component" value="Unassembled WGS sequence"/>
</dbReference>
<dbReference type="Pfam" id="PF15146">
    <property type="entry name" value="FANCAA"/>
    <property type="match status" value="1"/>
</dbReference>
<comment type="caution">
    <text evidence="1">The sequence shown here is derived from an EMBL/GenBank/DDBJ whole genome shotgun (WGS) entry which is preliminary data.</text>
</comment>
<dbReference type="GO" id="GO:0036297">
    <property type="term" value="P:interstrand cross-link repair"/>
    <property type="evidence" value="ECO:0007669"/>
    <property type="project" value="InterPro"/>
</dbReference>
<dbReference type="PANTHER" id="PTHR14890">
    <property type="entry name" value="FANCONI ANEMIA CORE COMPLEX-ASSOCIATED PROTEIN 100"/>
    <property type="match status" value="1"/>
</dbReference>
<name>A0AAU9WQE5_9CNID</name>
<evidence type="ECO:0000313" key="2">
    <source>
        <dbReference type="Proteomes" id="UP001159428"/>
    </source>
</evidence>
<protein>
    <submittedName>
        <fullName evidence="1">Uncharacterized protein</fullName>
    </submittedName>
</protein>
<dbReference type="AlphaFoldDB" id="A0AAU9WQE5"/>
<dbReference type="GO" id="GO:0043240">
    <property type="term" value="C:Fanconi anaemia nuclear complex"/>
    <property type="evidence" value="ECO:0007669"/>
    <property type="project" value="InterPro"/>
</dbReference>
<proteinExistence type="predicted"/>
<gene>
    <name evidence="1" type="ORF">PMEA_00008855</name>
</gene>
<sequence>MLKMADYGVKTMQRFAPLKPSATPVIIIYTVSKRSDIVLLSNGSHFLYIVVDDSVAHTFRFPSLVTTVRIQERNAAGKTQILVGTVDGHIFAVFLPEDLTKSSRLKTFADPTPDVTSEMAKQKKCGDCDIFGELLAGANIDVTETVNKQSVRANKCITFVDVESAVLYEPKLRTFITIEENIVCCRALEQGYLLSVFCPTSQQNDLGKMAYAPLPVFKGIITVESESQNTCSCLWNYVPQLCCVQANGNVSCLSSCLTIKRSLFSKLFLCDASLLDTPVIIFGCEDGQVLFWPVNSFALTNANSEANVSEHQFSPQLIYHMEQRVVAIYAARLHYPEDSSICPSTANETEVRNCKHKQESGDCCNALVFVGGCDKIIIVSDEEHLSEKSEEVKKINFTWHTIVGPVLCSCLSSSHDTLVHSTGNEIFVTKLSLNCEMNAARSAAMLSSSKLTVQVPNVSVLCCVNKKRKGNGTKRQVYALTVTGKLVLLLLPELQDGEQLIGSNVSPQMAGEKVKSYLKEIETQTAELVRINESRESANSTLKELNKIIHIVSQVTKKAGDTMFPLLCCFTPGVVCQSSCGHTSLSLHCKVINQGNLVLSPSWSLMVRIQGKEPWQSCTSPAACFMGQSMPMRTTHPGEVTEMNIPLNKSFPSSGHIIVEGYLYCDLNSLLADLRNGTDPMHFFQIPTKNIVIPVGKKVFDILHLMQMTQSGPQAQTNCTISDSNEMVFQTIERLNSTISNVVSRSIFGQDTEEIAEEPTEIRNYSAAFIVSQDAINFMTTTIKNDLALKETLQTESLLPQATFFHFIFMDSSIAHQQIDVECSHINLLSVNGGHASINIKPVSGMEKSTNGSPFEVELHCTHVRLLCHLHGAILTRLKPVITHRTSRSQMQAYDVQKQLKKLQDFHQCVILLEDEMSMVTDKWETIIIKRKVWALYEKMRGVVLMI</sequence>
<dbReference type="EMBL" id="CALNXJ010000018">
    <property type="protein sequence ID" value="CAH3121875.1"/>
    <property type="molecule type" value="Genomic_DNA"/>
</dbReference>